<dbReference type="SUPFAM" id="SSF49785">
    <property type="entry name" value="Galactose-binding domain-like"/>
    <property type="match status" value="1"/>
</dbReference>
<gene>
    <name evidence="3" type="ORF">NFX46_07080</name>
</gene>
<evidence type="ECO:0000313" key="4">
    <source>
        <dbReference type="Proteomes" id="UP001056374"/>
    </source>
</evidence>
<dbReference type="RefSeq" id="WP_252546681.1">
    <property type="nucleotide sequence ID" value="NZ_CP099468.1"/>
</dbReference>
<evidence type="ECO:0000259" key="2">
    <source>
        <dbReference type="Pfam" id="PF17882"/>
    </source>
</evidence>
<organism evidence="3 4">
    <name type="scientific">Streptomyces phaeoluteigriseus</name>
    <dbReference type="NCBI Taxonomy" id="114686"/>
    <lineage>
        <taxon>Bacteria</taxon>
        <taxon>Bacillati</taxon>
        <taxon>Actinomycetota</taxon>
        <taxon>Actinomycetes</taxon>
        <taxon>Kitasatosporales</taxon>
        <taxon>Streptomycetaceae</taxon>
        <taxon>Streptomyces</taxon>
        <taxon>Streptomyces aurantiacus group</taxon>
    </lineage>
</organism>
<dbReference type="InterPro" id="IPR040964">
    <property type="entry name" value="SBD"/>
</dbReference>
<feature type="domain" description="OAA-family lectin sugar binding" evidence="2">
    <location>
        <begin position="157"/>
        <end position="232"/>
    </location>
</feature>
<dbReference type="Gene3D" id="2.60.120.260">
    <property type="entry name" value="Galactose-binding domain-like"/>
    <property type="match status" value="1"/>
</dbReference>
<accession>A0ABY4Z3D6</accession>
<evidence type="ECO:0000313" key="3">
    <source>
        <dbReference type="EMBL" id="USQ83572.1"/>
    </source>
</evidence>
<feature type="region of interest" description="Disordered" evidence="1">
    <location>
        <begin position="373"/>
        <end position="411"/>
    </location>
</feature>
<name>A0ABY4Z3D6_9ACTN</name>
<dbReference type="EMBL" id="CP099468">
    <property type="protein sequence ID" value="USQ83572.1"/>
    <property type="molecule type" value="Genomic_DNA"/>
</dbReference>
<evidence type="ECO:0000256" key="1">
    <source>
        <dbReference type="SAM" id="MobiDB-lite"/>
    </source>
</evidence>
<keyword evidence="4" id="KW-1185">Reference proteome</keyword>
<sequence>MEPVFADFSTDPAQLSNAVVAHHRCGIAPSHLALGAGGHIRVDFTVGEGEEVAEAVVRVTVLGAGAPMDVLLNGKAFAEQLATPGDEGHRGHSDPRITILSVPGELLAAGDNLLEVRNPEGAEGLLRLRAVTVDPAHDRERSERAMAARAAGRSVVAFTTEVRAPGSRAWQPASRLLFHVESIDNGERALPAHLSWRGTDGSEAAIGLRADLSGFLGHRTTAEGAVTEYRGSPADRWAYPEGTVGAPLHRFSTEEGHDGAWSPSGELRLLLDDGGAPLERVSWTDRRGATASVVLGSAGGPGPAEPAGEPRDITRTVVGIEASDEFDVVGEVAENLLGKSWSKWLANDETAELDFTLERPAAITVYRLTSANDAPERDPQDWELQGSHDGGHWTTVDSRTGERFRQRHETKEYSVASPASYARYRLSITCNHGSDQTQLSRVQFLAAEVPAAGPTRSAADFTGYRVPRGGDPVGYRGTSVPGPWSDVAGREEGKEAGQALPQLLAGDLGDTARGLDDAARLIGKLAAYLKNS</sequence>
<feature type="compositionally biased region" description="Basic and acidic residues" evidence="1">
    <location>
        <begin position="399"/>
        <end position="411"/>
    </location>
</feature>
<feature type="domain" description="OAA-family lectin sugar binding" evidence="2">
    <location>
        <begin position="250"/>
        <end position="296"/>
    </location>
</feature>
<dbReference type="Proteomes" id="UP001056374">
    <property type="component" value="Chromosome"/>
</dbReference>
<dbReference type="Pfam" id="PF17882">
    <property type="entry name" value="SBD"/>
    <property type="match status" value="2"/>
</dbReference>
<proteinExistence type="predicted"/>
<dbReference type="InterPro" id="IPR008979">
    <property type="entry name" value="Galactose-bd-like_sf"/>
</dbReference>
<protein>
    <submittedName>
        <fullName evidence="3">Alpha-1,2-mannosidase</fullName>
    </submittedName>
</protein>
<reference evidence="3" key="1">
    <citation type="submission" date="2022-06" db="EMBL/GenBank/DDBJ databases">
        <title>Complete genome sequence of soil microorganisms Streptomyces sp. Qhu-M197 isolated from Alpine meadows habitats on the Tibetan Plateau.</title>
        <authorList>
            <person name="Zhang B."/>
            <person name="Xiang X."/>
            <person name="Fan J."/>
        </authorList>
    </citation>
    <scope>NUCLEOTIDE SEQUENCE</scope>
    <source>
        <strain evidence="3">Qhu-M197</strain>
    </source>
</reference>